<keyword evidence="3" id="KW-1185">Reference proteome</keyword>
<feature type="domain" description="Thioredoxin" evidence="1">
    <location>
        <begin position="1"/>
        <end position="112"/>
    </location>
</feature>
<dbReference type="SUPFAM" id="SSF52833">
    <property type="entry name" value="Thioredoxin-like"/>
    <property type="match status" value="1"/>
</dbReference>
<dbReference type="InterPro" id="IPR011990">
    <property type="entry name" value="TPR-like_helical_dom_sf"/>
</dbReference>
<dbReference type="AlphaFoldDB" id="A0A0N0Z8E9"/>
<accession>A0A0N0Z8E9</accession>
<evidence type="ECO:0000313" key="2">
    <source>
        <dbReference type="EMBL" id="KPD03355.1"/>
    </source>
</evidence>
<dbReference type="PROSITE" id="PS51352">
    <property type="entry name" value="THIOREDOXIN_2"/>
    <property type="match status" value="1"/>
</dbReference>
<dbReference type="RefSeq" id="WP_053907776.1">
    <property type="nucleotide sequence ID" value="NZ_CAWMUS010000011.1"/>
</dbReference>
<dbReference type="InterPro" id="IPR036249">
    <property type="entry name" value="Thioredoxin-like_sf"/>
</dbReference>
<dbReference type="Pfam" id="PF14561">
    <property type="entry name" value="TPR_20"/>
    <property type="match status" value="1"/>
</dbReference>
<dbReference type="Gene3D" id="3.40.30.10">
    <property type="entry name" value="Glutaredoxin"/>
    <property type="match status" value="1"/>
</dbReference>
<dbReference type="OrthoDB" id="9790390at2"/>
<comment type="caution">
    <text evidence="2">The sequence shown here is derived from an EMBL/GenBank/DDBJ whole genome shotgun (WGS) entry which is preliminary data.</text>
</comment>
<dbReference type="PANTHER" id="PTHR45663">
    <property type="entry name" value="GEO12009P1"/>
    <property type="match status" value="1"/>
</dbReference>
<evidence type="ECO:0000313" key="3">
    <source>
        <dbReference type="Proteomes" id="UP000053226"/>
    </source>
</evidence>
<evidence type="ECO:0000259" key="1">
    <source>
        <dbReference type="PROSITE" id="PS51352"/>
    </source>
</evidence>
<dbReference type="CDD" id="cd02956">
    <property type="entry name" value="ybbN"/>
    <property type="match status" value="1"/>
</dbReference>
<dbReference type="Gene3D" id="1.25.40.10">
    <property type="entry name" value="Tetratricopeptide repeat domain"/>
    <property type="match status" value="2"/>
</dbReference>
<proteinExistence type="predicted"/>
<dbReference type="GO" id="GO:0015035">
    <property type="term" value="F:protein-disulfide reductase activity"/>
    <property type="evidence" value="ECO:0007669"/>
    <property type="project" value="TreeGrafter"/>
</dbReference>
<dbReference type="EMBL" id="LGAA01000011">
    <property type="protein sequence ID" value="KPD03355.1"/>
    <property type="molecule type" value="Genomic_DNA"/>
</dbReference>
<dbReference type="GO" id="GO:0005737">
    <property type="term" value="C:cytoplasm"/>
    <property type="evidence" value="ECO:0007669"/>
    <property type="project" value="TreeGrafter"/>
</dbReference>
<dbReference type="Pfam" id="PF14559">
    <property type="entry name" value="TPR_19"/>
    <property type="match status" value="1"/>
</dbReference>
<dbReference type="Pfam" id="PF00085">
    <property type="entry name" value="Thioredoxin"/>
    <property type="match status" value="1"/>
</dbReference>
<dbReference type="InterPro" id="IPR013766">
    <property type="entry name" value="Thioredoxin_domain"/>
</dbReference>
<dbReference type="Proteomes" id="UP000053226">
    <property type="component" value="Unassembled WGS sequence"/>
</dbReference>
<organism evidence="2 3">
    <name type="scientific">Moellerella wisconsensis ATCC 35017</name>
    <dbReference type="NCBI Taxonomy" id="1354267"/>
    <lineage>
        <taxon>Bacteria</taxon>
        <taxon>Pseudomonadati</taxon>
        <taxon>Pseudomonadota</taxon>
        <taxon>Gammaproteobacteria</taxon>
        <taxon>Enterobacterales</taxon>
        <taxon>Morganellaceae</taxon>
        <taxon>Moellerella</taxon>
    </lineage>
</organism>
<dbReference type="PANTHER" id="PTHR45663:SF11">
    <property type="entry name" value="GEO12009P1"/>
    <property type="match status" value="1"/>
</dbReference>
<dbReference type="GO" id="GO:0006950">
    <property type="term" value="P:response to stress"/>
    <property type="evidence" value="ECO:0007669"/>
    <property type="project" value="UniProtKB-ARBA"/>
</dbReference>
<gene>
    <name evidence="2" type="ORF">M992_1232</name>
</gene>
<name>A0A0N0Z8E9_9GAMM</name>
<dbReference type="SUPFAM" id="SSF48452">
    <property type="entry name" value="TPR-like"/>
    <property type="match status" value="1"/>
</dbReference>
<reference evidence="2 3" key="1">
    <citation type="submission" date="2015-07" db="EMBL/GenBank/DDBJ databases">
        <title>ATOL: Assembling a taxonomically balanced genome-scale reconstruction of the evolutionary history of the Enterobacteriaceae.</title>
        <authorList>
            <person name="Plunkett G.III."/>
            <person name="Neeno-Eckwall E.C."/>
            <person name="Glasner J.D."/>
            <person name="Perna N.T."/>
        </authorList>
    </citation>
    <scope>NUCLEOTIDE SEQUENCE [LARGE SCALE GENOMIC DNA]</scope>
    <source>
        <strain evidence="2 3">ATCC 35017</strain>
    </source>
</reference>
<protein>
    <submittedName>
        <fullName evidence="2">Thioredoxin domain-containing protein</fullName>
    </submittedName>
</protein>
<sequence>MLATAQIFDVNESNLSQLVEQSMNIPVVFYFWSAQSPHCHELTGTLDKLANEYAGLFVLAKVNCDEQPSVAAQFGLRAIPTVYLLQNGQPVDGFQGPQPEEFVRDMLSRALPKPEEISASQAAELMAEGKTAEALPLLKEAHQLAPKNSDITLLYAEALIALNQLDEAQTLLDSVPLQDKDSRYQGLVSQIDLQRQAADTPEIQQLQQSFAADPENTALAIQLALKLHEVSRNEEALALLFSFLKTDLSVADGAMKKTMMDIMSAMGTGDALASQYRRKMYSLLY</sequence>